<feature type="compositionally biased region" description="Basic and acidic residues" evidence="2">
    <location>
        <begin position="135"/>
        <end position="149"/>
    </location>
</feature>
<proteinExistence type="predicted"/>
<dbReference type="SUPFAM" id="SSF57756">
    <property type="entry name" value="Retrovirus zinc finger-like domains"/>
    <property type="match status" value="1"/>
</dbReference>
<evidence type="ECO:0008006" key="8">
    <source>
        <dbReference type="Google" id="ProtNLM"/>
    </source>
</evidence>
<dbReference type="GO" id="GO:0003676">
    <property type="term" value="F:nucleic acid binding"/>
    <property type="evidence" value="ECO:0007669"/>
    <property type="project" value="InterPro"/>
</dbReference>
<dbReference type="Pfam" id="PF14529">
    <property type="entry name" value="Exo_endo_phos_2"/>
    <property type="match status" value="1"/>
</dbReference>
<gene>
    <name evidence="6" type="ORF">TBRA_LOCUS12146</name>
</gene>
<reference evidence="6 7" key="1">
    <citation type="submission" date="2020-02" db="EMBL/GenBank/DDBJ databases">
        <authorList>
            <person name="Ferguson B K."/>
        </authorList>
    </citation>
    <scope>NUCLEOTIDE SEQUENCE [LARGE SCALE GENOMIC DNA]</scope>
</reference>
<dbReference type="Pfam" id="PF00665">
    <property type="entry name" value="rve"/>
    <property type="match status" value="1"/>
</dbReference>
<evidence type="ECO:0000259" key="5">
    <source>
        <dbReference type="PROSITE" id="PS50994"/>
    </source>
</evidence>
<dbReference type="Gene3D" id="4.10.60.10">
    <property type="entry name" value="Zinc finger, CCHC-type"/>
    <property type="match status" value="1"/>
</dbReference>
<organism evidence="6 7">
    <name type="scientific">Trichogramma brassicae</name>
    <dbReference type="NCBI Taxonomy" id="86971"/>
    <lineage>
        <taxon>Eukaryota</taxon>
        <taxon>Metazoa</taxon>
        <taxon>Ecdysozoa</taxon>
        <taxon>Arthropoda</taxon>
        <taxon>Hexapoda</taxon>
        <taxon>Insecta</taxon>
        <taxon>Pterygota</taxon>
        <taxon>Neoptera</taxon>
        <taxon>Endopterygota</taxon>
        <taxon>Hymenoptera</taxon>
        <taxon>Apocrita</taxon>
        <taxon>Proctotrupomorpha</taxon>
        <taxon>Chalcidoidea</taxon>
        <taxon>Trichogrammatidae</taxon>
        <taxon>Trichogramma</taxon>
    </lineage>
</organism>
<dbReference type="InterPro" id="IPR001878">
    <property type="entry name" value="Znf_CCHC"/>
</dbReference>
<dbReference type="PROSITE" id="PS50994">
    <property type="entry name" value="INTEGRASE"/>
    <property type="match status" value="1"/>
</dbReference>
<evidence type="ECO:0000256" key="1">
    <source>
        <dbReference type="PROSITE-ProRule" id="PRU00047"/>
    </source>
</evidence>
<protein>
    <recommendedName>
        <fullName evidence="8">Endonuclease</fullName>
    </recommendedName>
</protein>
<evidence type="ECO:0000256" key="2">
    <source>
        <dbReference type="SAM" id="MobiDB-lite"/>
    </source>
</evidence>
<dbReference type="CDD" id="cd01650">
    <property type="entry name" value="RT_nLTR_like"/>
    <property type="match status" value="1"/>
</dbReference>
<dbReference type="InterPro" id="IPR036691">
    <property type="entry name" value="Endo/exonu/phosph_ase_sf"/>
</dbReference>
<feature type="region of interest" description="Disordered" evidence="2">
    <location>
        <begin position="135"/>
        <end position="206"/>
    </location>
</feature>
<dbReference type="InterPro" id="IPR012337">
    <property type="entry name" value="RNaseH-like_sf"/>
</dbReference>
<dbReference type="InterPro" id="IPR006806">
    <property type="entry name" value="NDUFA5"/>
</dbReference>
<name>A0A6H5ISA6_9HYME</name>
<dbReference type="CDD" id="cd09077">
    <property type="entry name" value="R1-I-EN"/>
    <property type="match status" value="1"/>
</dbReference>
<dbReference type="Proteomes" id="UP000479190">
    <property type="component" value="Unassembled WGS sequence"/>
</dbReference>
<dbReference type="SUPFAM" id="SSF56672">
    <property type="entry name" value="DNA/RNA polymerases"/>
    <property type="match status" value="1"/>
</dbReference>
<evidence type="ECO:0000259" key="3">
    <source>
        <dbReference type="PROSITE" id="PS50158"/>
    </source>
</evidence>
<dbReference type="Gene3D" id="3.60.10.10">
    <property type="entry name" value="Endonuclease/exonuclease/phosphatase"/>
    <property type="match status" value="1"/>
</dbReference>
<dbReference type="SMART" id="SM00343">
    <property type="entry name" value="ZnF_C2HC"/>
    <property type="match status" value="2"/>
</dbReference>
<feature type="domain" description="CCHC-type" evidence="3">
    <location>
        <begin position="90"/>
        <end position="105"/>
    </location>
</feature>
<dbReference type="InterPro" id="IPR001584">
    <property type="entry name" value="Integrase_cat-core"/>
</dbReference>
<dbReference type="InterPro" id="IPR036875">
    <property type="entry name" value="Znf_CCHC_sf"/>
</dbReference>
<keyword evidence="7" id="KW-1185">Reference proteome</keyword>
<feature type="compositionally biased region" description="Basic and acidic residues" evidence="2">
    <location>
        <begin position="170"/>
        <end position="192"/>
    </location>
</feature>
<feature type="compositionally biased region" description="Basic residues" evidence="2">
    <location>
        <begin position="153"/>
        <end position="169"/>
    </location>
</feature>
<dbReference type="InterPro" id="IPR005135">
    <property type="entry name" value="Endo/exonuclease/phosphatase"/>
</dbReference>
<dbReference type="Gene3D" id="3.30.420.10">
    <property type="entry name" value="Ribonuclease H-like superfamily/Ribonuclease H"/>
    <property type="match status" value="1"/>
</dbReference>
<keyword evidence="1" id="KW-0862">Zinc</keyword>
<dbReference type="GO" id="GO:0071897">
    <property type="term" value="P:DNA biosynthetic process"/>
    <property type="evidence" value="ECO:0007669"/>
    <property type="project" value="UniProtKB-ARBA"/>
</dbReference>
<feature type="region of interest" description="Disordered" evidence="2">
    <location>
        <begin position="2530"/>
        <end position="2551"/>
    </location>
</feature>
<feature type="compositionally biased region" description="Low complexity" evidence="2">
    <location>
        <begin position="1525"/>
        <end position="1535"/>
    </location>
</feature>
<accession>A0A6H5ISA6</accession>
<dbReference type="GO" id="GO:0042575">
    <property type="term" value="C:DNA polymerase complex"/>
    <property type="evidence" value="ECO:0007669"/>
    <property type="project" value="UniProtKB-ARBA"/>
</dbReference>
<dbReference type="PANTHER" id="PTHR19446">
    <property type="entry name" value="REVERSE TRANSCRIPTASES"/>
    <property type="match status" value="1"/>
</dbReference>
<dbReference type="GO" id="GO:0022904">
    <property type="term" value="P:respiratory electron transport chain"/>
    <property type="evidence" value="ECO:0007669"/>
    <property type="project" value="InterPro"/>
</dbReference>
<evidence type="ECO:0000313" key="7">
    <source>
        <dbReference type="Proteomes" id="UP000479190"/>
    </source>
</evidence>
<keyword evidence="1" id="KW-0863">Zinc-finger</keyword>
<dbReference type="Pfam" id="PF04716">
    <property type="entry name" value="ETC_C1_NDUFA5"/>
    <property type="match status" value="1"/>
</dbReference>
<keyword evidence="1" id="KW-0479">Metal-binding</keyword>
<dbReference type="GO" id="GO:0015074">
    <property type="term" value="P:DNA integration"/>
    <property type="evidence" value="ECO:0007669"/>
    <property type="project" value="InterPro"/>
</dbReference>
<dbReference type="PROSITE" id="PS50158">
    <property type="entry name" value="ZF_CCHC"/>
    <property type="match status" value="1"/>
</dbReference>
<dbReference type="PROSITE" id="PS50878">
    <property type="entry name" value="RT_POL"/>
    <property type="match status" value="1"/>
</dbReference>
<evidence type="ECO:0000259" key="4">
    <source>
        <dbReference type="PROSITE" id="PS50878"/>
    </source>
</evidence>
<dbReference type="GO" id="GO:0008270">
    <property type="term" value="F:zinc ion binding"/>
    <property type="evidence" value="ECO:0007669"/>
    <property type="project" value="UniProtKB-KW"/>
</dbReference>
<dbReference type="SUPFAM" id="SSF56219">
    <property type="entry name" value="DNase I-like"/>
    <property type="match status" value="1"/>
</dbReference>
<dbReference type="OrthoDB" id="7554092at2759"/>
<dbReference type="Pfam" id="PF00098">
    <property type="entry name" value="zf-CCHC"/>
    <property type="match status" value="1"/>
</dbReference>
<dbReference type="Pfam" id="PF00078">
    <property type="entry name" value="RVT_1"/>
    <property type="match status" value="1"/>
</dbReference>
<sequence>MYNRIPDVQKLTEIDIRDALFDAIVSALPGVKDTQFFFKHSASRLMTIDELKDYIIQQESYKLEQQEIERSSRPPPSARQAATRNDDRLCYTCGNKGHIAQDCTRNGPMCYRCRRYEGHMSKECPYSNDEIESFKRRGNDSKSYARDKGGFTNKRKASHSGQKSSKRPKMSNEKSVKGRNDRAKAEAKDKTTNSRAGTKANSHRPEIQLPFKNVRTRATKPLHTIHADLMGPISPISHPKRYRFIAVFIDDYSRLAQAYPMKSKTDTSECLESFIVSAKNLLGRDEKFCYLRCDQGTEFTGASMLEVLKRHGAELQLASPDTPEHNGTAERFNQTIQKKVRSLMFDSCLPANMWDLAVNASTFIYNRTPHSSNEMISPLQKFNPDCKLNLHQIKRFGCLAYMKVQRNIGTKFSRLGVDNGACWFFKHWIYIIQAGRGKKFYESRRVRFNERLVFGDRYDRRDVLDWRNPMIEVDKKAGEVSQNVEEEQFDGKLASRVKVGIISPAWSGGSRVGSSGTRERWQSLCGAPGTESWKPYCESTSPAGPSVWASRRPTIVLSRILPAVSSMHSGRKASSARGDQDQQTSVLEAALRRGQQRRLGKPYRIAISRLRCPQAKQPSSPLLVRSAVAALFPRVPSGPALRLPRRAEELIPAVTLEELKGAQSRIKERSAPGPDGIPNSALKIAIAARPDIFLRVYTMCLETGVFPSGWKRQRLVLLPKPGKPPDEPSSYRPLCMLDTAGKILERIICDRLEAFTERPRGLSERQYGFRKGRSTIDAIEDVVSTAREAIAGKRWYRGTKKYCAVVTLDVRNAFNSARWDNILAALRRLLVPDYLLRIIANYFSARVLDFTTDEGPESYEVTAGVPQRSVLGPILWNVMYDAILRLNFDGDVRIVGFADDIAVVAVAKHLWQIEHDLNAAILQVRGVLQALSLQTADHKTEALLITSRKKVETITITVGDHSIRSSPSIRYLGLHIDAKLKFDHHLRTVSAKAAGVIGALAKIMPNSGGPRSSRRKLYAHVVDSILLYGAPVWSTAAQKRAYIRQAESAQRRACLRVIGGRPHVAYEATYVLAGIPPLALLADERARLYGRRREDAKDEERLATLSKWQEAWDRSTKARWTHRLILNIRVWIERRHGELNYHLTQLLTGHGFFKHHSRRYDYNQSAQCPVCPLSIENAEHVFYHCPRFSEERERLHSLLYEVMTPEKTTRLMLASEPNWLAKIYVHGILPRGRRRAIAPRYPPSMWNQYNAVIHNQSRTNNMSKGACVCNHTSNEQNETSMTMIESSVLAGSYDRGVPLRTVGLLHRGGFYAIYSNPVQDNSSIEISEKVFEIATYSSTDSALGMSTDSAMTFPSKSTFFRKIISPGGTIGAVGVNSNTVMTFPEEVDVFSQNYLSGWHDRDTRPNDCTRTSSPIPSAKAELTFCNILSDSSGYLAHPGENSMRHHAFQLSLGSRIRRPLVSVVLASDFIMGVLCSIYCQLCESSPRAPTYGYPIASSSYSDRGFFTASEADDIARVFFLSGTRSTSGTGSTTPGEKTNLENSPSGDRTHALRHTLYQQARTIPTEPWRPMLLQLKKGVDNASNLGEELSKVLGTTATASALQHTSMIEIKDLEESVTKEEITMALDALVGVPVSRRDPVKSLRKAYAGTQMAVVALPDDLAATALKLGHVRFGWVNCRIRAREEAASCYRCWSPGHLELPSGPEDHPGPPMMRILQLNLNHCEAAQDLLCDTISKLRIDVAIMCEQYKNLAPPNTWLADADGQAAIWVHGGIPVQERPARVHPYFAWARIGRIFFFSVYAPPRLSEREFSALLANITEEARGGRLPVIAGDFNAWSTEWGCRETRRGRPSCSTRLLSSMRCCLTPGSSIVDLTFVCETLAPRVKSWTVSGRYTHSDHQAIFFEIEDTGTSTRPSMRQSIKWNARTLDAGRFSAAMSSASVAPGTAEDMASSLMSAITGECDASMSKANPRRRREPVYWWTTEIADFRRSCLRARRLFQRSRGRHDEECSRQVRGVLQALSLQTADHKTEALLITSRKKVETITITVGDHSIRSSASIRYLGLHIDAKLKFDHHLRTVSAKAAGVIGALAKIMPNSGGPRSSRRKLYAHVVDSILLYGAPVWSTAAQKRAYIRQAESAHRRACLRVIGGRPHVAYEATYVLAGIPPLALLADERARLYGRRREDAKDEERLATLSKWQEAWDRSKKARWTHRLIPYIRVLIERRHGELNYHLTQLLTGHGFFKHHSRRYDYNQRAQCPVCPSSIENAEHVFYHCPRFSEERERLHSLLYETTGLTGLEPNSNARRSLSITYGKIIRLLEKLPENYLYKQYTKNLIQSRSEIINKVPRTRWFRSFRRQLDGGIVFRAISRLQTEARDARGVKTIRTMLQEAGDASGSRTLNNRKVNGGCKEKTPMVTAGKIAPAWSGGGRAGSSGTRVKRAATMWRTKVAEFGVFVLGSLRRDMTVSYGLPHTSSLTLSHSLFQHRRLLVLIAVCAGDVLRRHSSLRRRLYLADHALSGQAFALAGMSAGGRRSRLSTSTPRNDGVVHMTWP</sequence>
<dbReference type="SUPFAM" id="SSF53098">
    <property type="entry name" value="Ribonuclease H-like"/>
    <property type="match status" value="1"/>
</dbReference>
<dbReference type="InterPro" id="IPR043502">
    <property type="entry name" value="DNA/RNA_pol_sf"/>
</dbReference>
<dbReference type="InterPro" id="IPR000477">
    <property type="entry name" value="RT_dom"/>
</dbReference>
<feature type="domain" description="Integrase catalytic" evidence="5">
    <location>
        <begin position="217"/>
        <end position="386"/>
    </location>
</feature>
<feature type="region of interest" description="Disordered" evidence="2">
    <location>
        <begin position="1525"/>
        <end position="1548"/>
    </location>
</feature>
<dbReference type="GO" id="GO:0003824">
    <property type="term" value="F:catalytic activity"/>
    <property type="evidence" value="ECO:0007669"/>
    <property type="project" value="InterPro"/>
</dbReference>
<evidence type="ECO:0000313" key="6">
    <source>
        <dbReference type="EMBL" id="CAB0040440.1"/>
    </source>
</evidence>
<dbReference type="InterPro" id="IPR036397">
    <property type="entry name" value="RNaseH_sf"/>
</dbReference>
<feature type="domain" description="Reverse transcriptase" evidence="4">
    <location>
        <begin position="699"/>
        <end position="976"/>
    </location>
</feature>
<dbReference type="EMBL" id="CADCXV010001023">
    <property type="protein sequence ID" value="CAB0040440.1"/>
    <property type="molecule type" value="Genomic_DNA"/>
</dbReference>